<evidence type="ECO:0000256" key="7">
    <source>
        <dbReference type="ARBA" id="ARBA00022723"/>
    </source>
</evidence>
<evidence type="ECO:0000256" key="4">
    <source>
        <dbReference type="ARBA" id="ARBA00007277"/>
    </source>
</evidence>
<keyword evidence="8" id="KW-0378">Hydrolase</keyword>
<dbReference type="EMBL" id="CAXIEN010000125">
    <property type="protein sequence ID" value="CAL1279762.1"/>
    <property type="molecule type" value="Genomic_DNA"/>
</dbReference>
<evidence type="ECO:0000256" key="11">
    <source>
        <dbReference type="ARBA" id="ARBA00023098"/>
    </source>
</evidence>
<keyword evidence="9" id="KW-0460">Magnesium</keyword>
<evidence type="ECO:0000256" key="14">
    <source>
        <dbReference type="ARBA" id="ARBA00023239"/>
    </source>
</evidence>
<dbReference type="GO" id="GO:0016829">
    <property type="term" value="F:lyase activity"/>
    <property type="evidence" value="ECO:0007669"/>
    <property type="project" value="UniProtKB-KW"/>
</dbReference>
<keyword evidence="10 20" id="KW-1133">Transmembrane helix</keyword>
<dbReference type="GO" id="GO:0005789">
    <property type="term" value="C:endoplasmic reticulum membrane"/>
    <property type="evidence" value="ECO:0007669"/>
    <property type="project" value="TreeGrafter"/>
</dbReference>
<feature type="transmembrane region" description="Helical" evidence="20">
    <location>
        <begin position="321"/>
        <end position="340"/>
    </location>
</feature>
<protein>
    <recommendedName>
        <fullName evidence="21">GP-PDE domain-containing protein</fullName>
    </recommendedName>
</protein>
<evidence type="ECO:0000256" key="6">
    <source>
        <dbReference type="ARBA" id="ARBA00022692"/>
    </source>
</evidence>
<evidence type="ECO:0000313" key="22">
    <source>
        <dbReference type="EMBL" id="CAL1279762.1"/>
    </source>
</evidence>
<comment type="caution">
    <text evidence="22">The sequence shown here is derived from an EMBL/GenBank/DDBJ whole genome shotgun (WGS) entry which is preliminary data.</text>
</comment>
<keyword evidence="7" id="KW-0479">Metal-binding</keyword>
<dbReference type="Pfam" id="PF03009">
    <property type="entry name" value="GDPD"/>
    <property type="match status" value="1"/>
</dbReference>
<keyword evidence="11" id="KW-0443">Lipid metabolism</keyword>
<evidence type="ECO:0000256" key="8">
    <source>
        <dbReference type="ARBA" id="ARBA00022801"/>
    </source>
</evidence>
<dbReference type="InterPro" id="IPR030395">
    <property type="entry name" value="GP_PDE_dom"/>
</dbReference>
<dbReference type="CDD" id="cd08612">
    <property type="entry name" value="GDPD_GDE4"/>
    <property type="match status" value="1"/>
</dbReference>
<dbReference type="PANTHER" id="PTHR42758:SF2">
    <property type="entry name" value="PHOSPHATIDYLGLYCEROL PHOSPHOLIPASE C"/>
    <property type="match status" value="1"/>
</dbReference>
<comment type="catalytic activity">
    <reaction evidence="15">
        <text>1-O-hexadecyl-sn-glycero-3-phosphocholine + H2O = 1-O-hexadecyl-sn-glycero-3-phosphate + choline + H(+)</text>
        <dbReference type="Rhea" id="RHEA:41143"/>
        <dbReference type="ChEBI" id="CHEBI:15354"/>
        <dbReference type="ChEBI" id="CHEBI:15377"/>
        <dbReference type="ChEBI" id="CHEBI:15378"/>
        <dbReference type="ChEBI" id="CHEBI:64496"/>
        <dbReference type="ChEBI" id="CHEBI:77580"/>
    </reaction>
    <physiologicalReaction direction="left-to-right" evidence="15">
        <dbReference type="Rhea" id="RHEA:41144"/>
    </physiologicalReaction>
</comment>
<dbReference type="GO" id="GO:0046872">
    <property type="term" value="F:metal ion binding"/>
    <property type="evidence" value="ECO:0007669"/>
    <property type="project" value="UniProtKB-KW"/>
</dbReference>
<dbReference type="GO" id="GO:0008081">
    <property type="term" value="F:phosphoric diester hydrolase activity"/>
    <property type="evidence" value="ECO:0007669"/>
    <property type="project" value="InterPro"/>
</dbReference>
<evidence type="ECO:0000256" key="9">
    <source>
        <dbReference type="ARBA" id="ARBA00022842"/>
    </source>
</evidence>
<organism evidence="22 23">
    <name type="scientific">Larinioides sclopetarius</name>
    <dbReference type="NCBI Taxonomy" id="280406"/>
    <lineage>
        <taxon>Eukaryota</taxon>
        <taxon>Metazoa</taxon>
        <taxon>Ecdysozoa</taxon>
        <taxon>Arthropoda</taxon>
        <taxon>Chelicerata</taxon>
        <taxon>Arachnida</taxon>
        <taxon>Araneae</taxon>
        <taxon>Araneomorphae</taxon>
        <taxon>Entelegynae</taxon>
        <taxon>Araneoidea</taxon>
        <taxon>Araneidae</taxon>
        <taxon>Larinioides</taxon>
    </lineage>
</organism>
<evidence type="ECO:0000256" key="5">
    <source>
        <dbReference type="ARBA" id="ARBA00022525"/>
    </source>
</evidence>
<feature type="domain" description="GP-PDE" evidence="21">
    <location>
        <begin position="38"/>
        <end position="290"/>
    </location>
</feature>
<comment type="catalytic activity">
    <reaction evidence="18">
        <text>1-O-(1Z-octadecenyl)-sn-glycero-3-phospho-N-hexadecanoyl-ethanolamine + H2O = 1-O-(1Z-octadecenyl)-sn-glycero-3-phosphate + N-hexadecanoylethanolamine + H(+)</text>
        <dbReference type="Rhea" id="RHEA:53184"/>
        <dbReference type="ChEBI" id="CHEBI:15377"/>
        <dbReference type="ChEBI" id="CHEBI:15378"/>
        <dbReference type="ChEBI" id="CHEBI:71464"/>
        <dbReference type="ChEBI" id="CHEBI:137009"/>
        <dbReference type="ChEBI" id="CHEBI:137017"/>
    </reaction>
    <physiologicalReaction direction="left-to-right" evidence="18">
        <dbReference type="Rhea" id="RHEA:53185"/>
    </physiologicalReaction>
</comment>
<feature type="transmembrane region" description="Helical" evidence="20">
    <location>
        <begin position="346"/>
        <end position="368"/>
    </location>
</feature>
<keyword evidence="13" id="KW-1015">Disulfide bond</keyword>
<evidence type="ECO:0000256" key="15">
    <source>
        <dbReference type="ARBA" id="ARBA00036083"/>
    </source>
</evidence>
<evidence type="ECO:0000256" key="13">
    <source>
        <dbReference type="ARBA" id="ARBA00023157"/>
    </source>
</evidence>
<dbReference type="FunFam" id="3.20.20.190:FF:000017">
    <property type="entry name" value="glycerophosphodiester phosphodiesterase domain-containing protein 1"/>
    <property type="match status" value="1"/>
</dbReference>
<name>A0AAV2A6V9_9ARAC</name>
<comment type="catalytic activity">
    <reaction evidence="1">
        <text>an N-(acyl)-sphingosylphosphoethanolamine = an N-(acyl)-sphingosyl-1,3-cyclic phosphate + ethanolamine</text>
        <dbReference type="Rhea" id="RHEA:60648"/>
        <dbReference type="ChEBI" id="CHEBI:57603"/>
        <dbReference type="ChEBI" id="CHEBI:143891"/>
        <dbReference type="ChEBI" id="CHEBI:143892"/>
    </reaction>
</comment>
<dbReference type="GO" id="GO:0004622">
    <property type="term" value="F:phosphatidylcholine lysophospholipase activity"/>
    <property type="evidence" value="ECO:0007669"/>
    <property type="project" value="TreeGrafter"/>
</dbReference>
<reference evidence="22 23" key="1">
    <citation type="submission" date="2024-04" db="EMBL/GenBank/DDBJ databases">
        <authorList>
            <person name="Rising A."/>
            <person name="Reimegard J."/>
            <person name="Sonavane S."/>
            <person name="Akerstrom W."/>
            <person name="Nylinder S."/>
            <person name="Hedman E."/>
            <person name="Kallberg Y."/>
        </authorList>
    </citation>
    <scope>NUCLEOTIDE SEQUENCE [LARGE SCALE GENOMIC DNA]</scope>
</reference>
<sequence>MLIMYVIASIFGGYIASSLILFKFPNLIHKRKKLKFFCQHISHRGGAGEYTENTISAFENSVKQGTDMLEIDLHLTKDEKVVVSHDNNLFRVTGVDVNISDANYKDLPPLKCHMNKDLCKVLGDSGKEKRIPLLRDVFEKFPQVAINIDIKVNNDTLISKVNDLIKEYNRESITVWGNFSNDVTKKCYNLNQQIPIYFSAKRVFFLVFLTYNGLLPFVPLRESCLELLMPSVILKLLMRKALFDHLSKRGIQTYFWVLNDEEDFERAFELGATANAQFLMEHSRASPDMLSCQVYVYRKFCNVCKFMHYAISEILKSLKQVTSVGSNLFSFLTVCYLNFLNNILQKWLYCHSLSIFFLLIIDLLPCVLKNMSDIKYLS</sequence>
<dbReference type="InterPro" id="IPR017946">
    <property type="entry name" value="PLC-like_Pdiesterase_TIM-brl"/>
</dbReference>
<proteinExistence type="inferred from homology"/>
<evidence type="ECO:0000256" key="1">
    <source>
        <dbReference type="ARBA" id="ARBA00000110"/>
    </source>
</evidence>
<evidence type="ECO:0000256" key="18">
    <source>
        <dbReference type="ARBA" id="ARBA00048580"/>
    </source>
</evidence>
<comment type="catalytic activity">
    <reaction evidence="16">
        <text>N-(5Z,8Z,11Z,14Z-eicosatetraenoyl)-1-(9Z-octadecenoyl)-sn-glycero-3-phosphoethanolamine + H2O = N-(5Z,8Z,11Z,14Z-eicosatetraenoyl)-ethanolamine + 1-(9Z-octadecenoyl)-sn-glycero-3-phosphate + H(+)</text>
        <dbReference type="Rhea" id="RHEA:45544"/>
        <dbReference type="ChEBI" id="CHEBI:2700"/>
        <dbReference type="ChEBI" id="CHEBI:15377"/>
        <dbReference type="ChEBI" id="CHEBI:15378"/>
        <dbReference type="ChEBI" id="CHEBI:74544"/>
        <dbReference type="ChEBI" id="CHEBI:85223"/>
    </reaction>
    <physiologicalReaction direction="left-to-right" evidence="16">
        <dbReference type="Rhea" id="RHEA:45545"/>
    </physiologicalReaction>
</comment>
<comment type="catalytic activity">
    <reaction evidence="19">
        <text>N,1-di-(9Z-octadecenoyl)-sn-glycero-3-phosphoethanolamine + H2O = N-(9Z-octadecenoyl) ethanolamine + 1-(9Z-octadecenoyl)-sn-glycero-3-phosphate + H(+)</text>
        <dbReference type="Rhea" id="RHEA:56460"/>
        <dbReference type="ChEBI" id="CHEBI:15377"/>
        <dbReference type="ChEBI" id="CHEBI:15378"/>
        <dbReference type="ChEBI" id="CHEBI:71466"/>
        <dbReference type="ChEBI" id="CHEBI:74544"/>
        <dbReference type="ChEBI" id="CHEBI:85222"/>
    </reaction>
    <physiologicalReaction direction="left-to-right" evidence="19">
        <dbReference type="Rhea" id="RHEA:56461"/>
    </physiologicalReaction>
</comment>
<evidence type="ECO:0000256" key="19">
    <source>
        <dbReference type="ARBA" id="ARBA00048947"/>
    </source>
</evidence>
<accession>A0AAV2A6V9</accession>
<evidence type="ECO:0000256" key="2">
    <source>
        <dbReference type="ARBA" id="ARBA00004370"/>
    </source>
</evidence>
<dbReference type="Gene3D" id="3.20.20.190">
    <property type="entry name" value="Phosphatidylinositol (PI) phosphodiesterase"/>
    <property type="match status" value="1"/>
</dbReference>
<dbReference type="PROSITE" id="PS51704">
    <property type="entry name" value="GP_PDE"/>
    <property type="match status" value="1"/>
</dbReference>
<keyword evidence="12 20" id="KW-0472">Membrane</keyword>
<evidence type="ECO:0000256" key="12">
    <source>
        <dbReference type="ARBA" id="ARBA00023136"/>
    </source>
</evidence>
<dbReference type="GO" id="GO:0046475">
    <property type="term" value="P:glycerophospholipid catabolic process"/>
    <property type="evidence" value="ECO:0007669"/>
    <property type="project" value="TreeGrafter"/>
</dbReference>
<dbReference type="GO" id="GO:0005576">
    <property type="term" value="C:extracellular region"/>
    <property type="evidence" value="ECO:0007669"/>
    <property type="project" value="UniProtKB-SubCell"/>
</dbReference>
<evidence type="ECO:0000256" key="17">
    <source>
        <dbReference type="ARBA" id="ARBA00047538"/>
    </source>
</evidence>
<keyword evidence="23" id="KW-1185">Reference proteome</keyword>
<keyword evidence="14" id="KW-0456">Lyase</keyword>
<feature type="transmembrane region" description="Helical" evidence="20">
    <location>
        <begin position="6"/>
        <end position="24"/>
    </location>
</feature>
<dbReference type="AlphaFoldDB" id="A0AAV2A6V9"/>
<keyword evidence="6 20" id="KW-0812">Transmembrane</keyword>
<evidence type="ECO:0000259" key="21">
    <source>
        <dbReference type="PROSITE" id="PS51704"/>
    </source>
</evidence>
<gene>
    <name evidence="22" type="ORF">LARSCL_LOCUS10576</name>
</gene>
<comment type="subcellular location">
    <subcellularLocation>
        <location evidence="2">Membrane</location>
    </subcellularLocation>
    <subcellularLocation>
        <location evidence="3">Secreted</location>
    </subcellularLocation>
</comment>
<dbReference type="Proteomes" id="UP001497382">
    <property type="component" value="Unassembled WGS sequence"/>
</dbReference>
<evidence type="ECO:0000256" key="16">
    <source>
        <dbReference type="ARBA" id="ARBA00047392"/>
    </source>
</evidence>
<dbReference type="PANTHER" id="PTHR42758">
    <property type="entry name" value="PHOSPHATIDYLGLYCEROL PHOSPHOLIPASE C"/>
    <property type="match status" value="1"/>
</dbReference>
<comment type="similarity">
    <text evidence="4">Belongs to the glycerophosphoryl diester phosphodiesterase family.</text>
</comment>
<evidence type="ECO:0000256" key="3">
    <source>
        <dbReference type="ARBA" id="ARBA00004613"/>
    </source>
</evidence>
<dbReference type="InterPro" id="IPR052271">
    <property type="entry name" value="GDPD-Related"/>
</dbReference>
<dbReference type="SUPFAM" id="SSF51695">
    <property type="entry name" value="PLC-like phosphodiesterases"/>
    <property type="match status" value="1"/>
</dbReference>
<evidence type="ECO:0000256" key="20">
    <source>
        <dbReference type="SAM" id="Phobius"/>
    </source>
</evidence>
<comment type="catalytic activity">
    <reaction evidence="17">
        <text>N-hexadecanoyl-1-(9Z-octadecenoyl)-sn-glycero-3-phosphoethanolamine + H2O = N-hexadecanoylethanolamine + 1-(9Z-octadecenoyl)-sn-glycero-3-phosphate + H(+)</text>
        <dbReference type="Rhea" id="RHEA:53168"/>
        <dbReference type="ChEBI" id="CHEBI:15377"/>
        <dbReference type="ChEBI" id="CHEBI:15378"/>
        <dbReference type="ChEBI" id="CHEBI:71464"/>
        <dbReference type="ChEBI" id="CHEBI:74544"/>
        <dbReference type="ChEBI" id="CHEBI:85217"/>
    </reaction>
    <physiologicalReaction direction="left-to-right" evidence="17">
        <dbReference type="Rhea" id="RHEA:53169"/>
    </physiologicalReaction>
</comment>
<evidence type="ECO:0000313" key="23">
    <source>
        <dbReference type="Proteomes" id="UP001497382"/>
    </source>
</evidence>
<evidence type="ECO:0000256" key="10">
    <source>
        <dbReference type="ARBA" id="ARBA00022989"/>
    </source>
</evidence>
<keyword evidence="5" id="KW-0964">Secreted</keyword>